<feature type="region of interest" description="Disordered" evidence="7">
    <location>
        <begin position="1"/>
        <end position="29"/>
    </location>
</feature>
<dbReference type="GO" id="GO:0051536">
    <property type="term" value="F:iron-sulfur cluster binding"/>
    <property type="evidence" value="ECO:0007669"/>
    <property type="project" value="UniProtKB-KW"/>
</dbReference>
<keyword evidence="3" id="KW-0479">Metal-binding</keyword>
<dbReference type="SFLD" id="SFLDS00029">
    <property type="entry name" value="Radical_SAM"/>
    <property type="match status" value="1"/>
</dbReference>
<evidence type="ECO:0000256" key="2">
    <source>
        <dbReference type="ARBA" id="ARBA00022691"/>
    </source>
</evidence>
<evidence type="ECO:0000256" key="5">
    <source>
        <dbReference type="ARBA" id="ARBA00023014"/>
    </source>
</evidence>
<feature type="domain" description="Radical SAM core" evidence="8">
    <location>
        <begin position="31"/>
        <end position="260"/>
    </location>
</feature>
<gene>
    <name evidence="9" type="ORF">B1H19_31370</name>
</gene>
<dbReference type="EMBL" id="CP020569">
    <property type="protein sequence ID" value="ARF58081.1"/>
    <property type="molecule type" value="Genomic_DNA"/>
</dbReference>
<evidence type="ECO:0000256" key="4">
    <source>
        <dbReference type="ARBA" id="ARBA00023004"/>
    </source>
</evidence>
<dbReference type="InterPro" id="IPR023867">
    <property type="entry name" value="Sulphatase_maturase_rSAM"/>
</dbReference>
<name>A0A1V0TYU8_9ACTN</name>
<comment type="similarity">
    <text evidence="6">Belongs to the radical SAM superfamily. Anaerobic sulfatase-maturating enzyme family.</text>
</comment>
<dbReference type="PANTHER" id="PTHR43273:SF3">
    <property type="entry name" value="ANAEROBIC SULFATASE-MATURATING ENZYME HOMOLOG ASLB-RELATED"/>
    <property type="match status" value="1"/>
</dbReference>
<dbReference type="KEGG" id="sgv:B1H19_31370"/>
<evidence type="ECO:0000259" key="8">
    <source>
        <dbReference type="PROSITE" id="PS51918"/>
    </source>
</evidence>
<keyword evidence="10" id="KW-1185">Reference proteome</keyword>
<proteinExistence type="inferred from homology"/>
<evidence type="ECO:0000313" key="9">
    <source>
        <dbReference type="EMBL" id="ARF58081.1"/>
    </source>
</evidence>
<evidence type="ECO:0000313" key="10">
    <source>
        <dbReference type="Proteomes" id="UP000192726"/>
    </source>
</evidence>
<keyword evidence="2" id="KW-0949">S-adenosyl-L-methionine</keyword>
<evidence type="ECO:0000256" key="1">
    <source>
        <dbReference type="ARBA" id="ARBA00001966"/>
    </source>
</evidence>
<dbReference type="Pfam" id="PF13186">
    <property type="entry name" value="SPASM"/>
    <property type="match status" value="1"/>
</dbReference>
<protein>
    <recommendedName>
        <fullName evidence="8">Radical SAM core domain-containing protein</fullName>
    </recommendedName>
</protein>
<dbReference type="Gene3D" id="3.20.20.70">
    <property type="entry name" value="Aldolase class I"/>
    <property type="match status" value="1"/>
</dbReference>
<dbReference type="NCBIfam" id="TIGR04085">
    <property type="entry name" value="rSAM_more_4Fe4S"/>
    <property type="match status" value="1"/>
</dbReference>
<dbReference type="PROSITE" id="PS51918">
    <property type="entry name" value="RADICAL_SAM"/>
    <property type="match status" value="1"/>
</dbReference>
<organism evidence="9 10">
    <name type="scientific">Streptomyces gilvosporeus</name>
    <dbReference type="NCBI Taxonomy" id="553510"/>
    <lineage>
        <taxon>Bacteria</taxon>
        <taxon>Bacillati</taxon>
        <taxon>Actinomycetota</taxon>
        <taxon>Actinomycetes</taxon>
        <taxon>Kitasatosporales</taxon>
        <taxon>Streptomycetaceae</taxon>
        <taxon>Streptomyces</taxon>
    </lineage>
</organism>
<evidence type="ECO:0000256" key="6">
    <source>
        <dbReference type="ARBA" id="ARBA00023601"/>
    </source>
</evidence>
<dbReference type="AlphaFoldDB" id="A0A1V0TYU8"/>
<dbReference type="Pfam" id="PF04055">
    <property type="entry name" value="Radical_SAM"/>
    <property type="match status" value="1"/>
</dbReference>
<comment type="cofactor">
    <cofactor evidence="1">
        <name>[4Fe-4S] cluster</name>
        <dbReference type="ChEBI" id="CHEBI:49883"/>
    </cofactor>
</comment>
<dbReference type="Proteomes" id="UP000192726">
    <property type="component" value="Chromosome"/>
</dbReference>
<dbReference type="SFLD" id="SFLDG01072">
    <property type="entry name" value="dehydrogenase_like"/>
    <property type="match status" value="1"/>
</dbReference>
<dbReference type="STRING" id="553510.B1H19_31370"/>
<dbReference type="PANTHER" id="PTHR43273">
    <property type="entry name" value="ANAEROBIC SULFATASE-MATURATING ENZYME HOMOLOG ASLB-RELATED"/>
    <property type="match status" value="1"/>
</dbReference>
<dbReference type="SUPFAM" id="SSF102114">
    <property type="entry name" value="Radical SAM enzymes"/>
    <property type="match status" value="1"/>
</dbReference>
<evidence type="ECO:0000256" key="3">
    <source>
        <dbReference type="ARBA" id="ARBA00022723"/>
    </source>
</evidence>
<dbReference type="InterPro" id="IPR058240">
    <property type="entry name" value="rSAM_sf"/>
</dbReference>
<evidence type="ECO:0000256" key="7">
    <source>
        <dbReference type="SAM" id="MobiDB-lite"/>
    </source>
</evidence>
<keyword evidence="4" id="KW-0408">Iron</keyword>
<dbReference type="InterPro" id="IPR013785">
    <property type="entry name" value="Aldolase_TIM"/>
</dbReference>
<keyword evidence="5" id="KW-0411">Iron-sulfur</keyword>
<dbReference type="InterPro" id="IPR023885">
    <property type="entry name" value="4Fe4S-binding_SPASM_dom"/>
</dbReference>
<accession>A0A1V0TYU8</accession>
<dbReference type="GO" id="GO:0016491">
    <property type="term" value="F:oxidoreductase activity"/>
    <property type="evidence" value="ECO:0007669"/>
    <property type="project" value="InterPro"/>
</dbReference>
<feature type="compositionally biased region" description="Low complexity" evidence="7">
    <location>
        <begin position="20"/>
        <end position="29"/>
    </location>
</feature>
<dbReference type="GO" id="GO:0046872">
    <property type="term" value="F:metal ion binding"/>
    <property type="evidence" value="ECO:0007669"/>
    <property type="project" value="UniProtKB-KW"/>
</dbReference>
<dbReference type="SFLD" id="SFLDG01067">
    <property type="entry name" value="SPASM/twitch_domain_containing"/>
    <property type="match status" value="1"/>
</dbReference>
<dbReference type="CDD" id="cd01335">
    <property type="entry name" value="Radical_SAM"/>
    <property type="match status" value="1"/>
</dbReference>
<dbReference type="InterPro" id="IPR007197">
    <property type="entry name" value="rSAM"/>
</dbReference>
<sequence length="403" mass="44725">MAADGRTAGRGTVGSGGSPAAGPAGRASPPSGGLVGRYLGLIVKATRLCNLRCSYCHDWRSGPNQTMSFPVLARLTARALAEPAHGAVEFIWHGGEPTVLPRSFYERAVYAQARLRRPGQRIRNSLQCNGTRIDRAWARFFREFEFRVSVSLDGPPAVHDRYRRYVSGRPSFDDVRRGLDVLRDNDVPASVLMVIDRDAIELGPDPIFDFFLKEGITSYGLLAAKPTNQPDAPPGTPTPHYVTPAEMNRFLQTYFDRWLAHGDPTIRVREFDGLLNRLSDRRSTVCTLAGDCFGRYYLVEPDGEVAHCDLFVGDPAYTVGNVLSDSFTSFRDGPALIRLRGANDRALAGMRDCPDFAVCNGWCPHERYIASRHDPEFTADCCGLRELIQHMRKRLEVPAPLPQ</sequence>
<dbReference type="SFLD" id="SFLDG01386">
    <property type="entry name" value="main_SPASM_domain-containing"/>
    <property type="match status" value="1"/>
</dbReference>
<reference evidence="9 10" key="1">
    <citation type="submission" date="2017-04" db="EMBL/GenBank/DDBJ databases">
        <title>Complete Genome Sequence of Streptomyces gilvosporeus F607, a Capable Producer of Natamycin.</title>
        <authorList>
            <person name="Zong G."/>
            <person name="Zhong C."/>
            <person name="Fu J."/>
            <person name="Qin R."/>
            <person name="Cao G."/>
        </authorList>
    </citation>
    <scope>NUCLEOTIDE SEQUENCE [LARGE SCALE GENOMIC DNA]</scope>
    <source>
        <strain evidence="9 10">F607</strain>
    </source>
</reference>